<dbReference type="EMBL" id="KD181688">
    <property type="protein sequence ID" value="EMS54548.1"/>
    <property type="molecule type" value="Genomic_DNA"/>
</dbReference>
<evidence type="ECO:0000256" key="1">
    <source>
        <dbReference type="SAM" id="Coils"/>
    </source>
</evidence>
<dbReference type="InterPro" id="IPR056988">
    <property type="entry name" value="Zn_ribbon_pln"/>
</dbReference>
<organism evidence="3">
    <name type="scientific">Triticum urartu</name>
    <name type="common">Red wild einkorn</name>
    <name type="synonym">Crithodium urartu</name>
    <dbReference type="NCBI Taxonomy" id="4572"/>
    <lineage>
        <taxon>Eukaryota</taxon>
        <taxon>Viridiplantae</taxon>
        <taxon>Streptophyta</taxon>
        <taxon>Embryophyta</taxon>
        <taxon>Tracheophyta</taxon>
        <taxon>Spermatophyta</taxon>
        <taxon>Magnoliopsida</taxon>
        <taxon>Liliopsida</taxon>
        <taxon>Poales</taxon>
        <taxon>Poaceae</taxon>
        <taxon>BOP clade</taxon>
        <taxon>Pooideae</taxon>
        <taxon>Triticodae</taxon>
        <taxon>Triticeae</taxon>
        <taxon>Triticinae</taxon>
        <taxon>Triticum</taxon>
    </lineage>
</organism>
<dbReference type="Pfam" id="PF23551">
    <property type="entry name" value="Zn_ribbon_20"/>
    <property type="match status" value="1"/>
</dbReference>
<dbReference type="Pfam" id="PF00226">
    <property type="entry name" value="DnaJ"/>
    <property type="match status" value="1"/>
</dbReference>
<reference evidence="3" key="1">
    <citation type="journal article" date="2013" name="Nature">
        <title>Draft genome of the wheat A-genome progenitor Triticum urartu.</title>
        <authorList>
            <person name="Ling H.Q."/>
            <person name="Zhao S."/>
            <person name="Liu D."/>
            <person name="Wang J."/>
            <person name="Sun H."/>
            <person name="Zhang C."/>
            <person name="Fan H."/>
            <person name="Li D."/>
            <person name="Dong L."/>
            <person name="Tao Y."/>
            <person name="Gao C."/>
            <person name="Wu H."/>
            <person name="Li Y."/>
            <person name="Cui Y."/>
            <person name="Guo X."/>
            <person name="Zheng S."/>
            <person name="Wang B."/>
            <person name="Yu K."/>
            <person name="Liang Q."/>
            <person name="Yang W."/>
            <person name="Lou X."/>
            <person name="Chen J."/>
            <person name="Feng M."/>
            <person name="Jian J."/>
            <person name="Zhang X."/>
            <person name="Luo G."/>
            <person name="Jiang Y."/>
            <person name="Liu J."/>
            <person name="Wang Z."/>
            <person name="Sha Y."/>
            <person name="Zhang B."/>
            <person name="Wu H."/>
            <person name="Tang D."/>
            <person name="Shen Q."/>
            <person name="Xue P."/>
            <person name="Zou S."/>
            <person name="Wang X."/>
            <person name="Liu X."/>
            <person name="Wang F."/>
            <person name="Yang Y."/>
            <person name="An X."/>
            <person name="Dong Z."/>
            <person name="Zhang K."/>
            <person name="Zhang X."/>
            <person name="Luo M.C."/>
            <person name="Dvorak J."/>
            <person name="Tong Y."/>
            <person name="Wang J."/>
            <person name="Yang H."/>
            <person name="Li Z."/>
            <person name="Wang D."/>
            <person name="Zhang A."/>
            <person name="Wang J."/>
        </authorList>
    </citation>
    <scope>NUCLEOTIDE SEQUENCE</scope>
</reference>
<dbReference type="AlphaFoldDB" id="M7YV26"/>
<proteinExistence type="predicted"/>
<feature type="coiled-coil region" evidence="1">
    <location>
        <begin position="245"/>
        <end position="275"/>
    </location>
</feature>
<dbReference type="InterPro" id="IPR036869">
    <property type="entry name" value="J_dom_sf"/>
</dbReference>
<dbReference type="InterPro" id="IPR024593">
    <property type="entry name" value="DUF3444"/>
</dbReference>
<keyword evidence="1" id="KW-0175">Coiled coil</keyword>
<dbReference type="PANTHER" id="PTHR44137:SF32">
    <property type="entry name" value="DNAJ HEAT SHOCK AMINO-TERMINAL DOMAIN PROTEIN"/>
    <property type="match status" value="1"/>
</dbReference>
<feature type="compositionally biased region" description="Polar residues" evidence="2">
    <location>
        <begin position="419"/>
        <end position="429"/>
    </location>
</feature>
<dbReference type="GO" id="GO:0005783">
    <property type="term" value="C:endoplasmic reticulum"/>
    <property type="evidence" value="ECO:0007669"/>
    <property type="project" value="UniProtKB-ARBA"/>
</dbReference>
<dbReference type="PROSITE" id="PS50076">
    <property type="entry name" value="DNAJ_2"/>
    <property type="match status" value="1"/>
</dbReference>
<dbReference type="STRING" id="4572.M7YV26"/>
<dbReference type="PANTHER" id="PTHR44137">
    <property type="entry name" value="BNAC03G44070D PROTEIN"/>
    <property type="match status" value="1"/>
</dbReference>
<dbReference type="CDD" id="cd06257">
    <property type="entry name" value="DnaJ"/>
    <property type="match status" value="1"/>
</dbReference>
<dbReference type="eggNOG" id="ENOG502QQV4">
    <property type="taxonomic scope" value="Eukaryota"/>
</dbReference>
<dbReference type="Pfam" id="PF11926">
    <property type="entry name" value="DUF3444"/>
    <property type="match status" value="1"/>
</dbReference>
<evidence type="ECO:0000313" key="3">
    <source>
        <dbReference type="EMBL" id="EMS54548.1"/>
    </source>
</evidence>
<dbReference type="SUPFAM" id="SSF46565">
    <property type="entry name" value="Chaperone J-domain"/>
    <property type="match status" value="1"/>
</dbReference>
<gene>
    <name evidence="3" type="ORF">TRIUR3_06234</name>
</gene>
<dbReference type="Gene3D" id="1.10.287.110">
    <property type="entry name" value="DnaJ domain"/>
    <property type="match status" value="1"/>
</dbReference>
<feature type="compositionally biased region" description="Basic and acidic residues" evidence="2">
    <location>
        <begin position="404"/>
        <end position="416"/>
    </location>
</feature>
<dbReference type="OMA" id="PPTFWTS"/>
<dbReference type="PRINTS" id="PR00625">
    <property type="entry name" value="JDOMAIN"/>
</dbReference>
<dbReference type="InterPro" id="IPR001623">
    <property type="entry name" value="DnaJ_domain"/>
</dbReference>
<evidence type="ECO:0000256" key="2">
    <source>
        <dbReference type="SAM" id="MobiDB-lite"/>
    </source>
</evidence>
<sequence>MECNKDEALRAKEIAERKFQSRDLQGAKKFALKAKALFPDLEGIVQMITTLDVYLTSEVKIAGGKDWYSILSVDMSADDETLKKQYRKLVLQLHPDKNKSVGAEGAFQMVQEAWTVLSDKTKRALFDQKRKLIAMQQKTSQSNKTTPPPAAQPTFWTSCNRCKMNFEYLREYLNRNLLCPSCREPFIAKEVPMPPPEVVQAVRDSNIRGATHDASTGRKFQWGLFSRTAGPASATASSAAGAQAANMVHQTYEKVKREREEAQAAARREEALQRKHNPLKRKANVSENVNHGMGDVASGKKMKTVGNDAGVGSSSILSGPWANYVGTPGGTIPFSSNSGAFEFQGANGVIPNWRPRPSTRISVTRTFSKKDIRSILIDKMKSNLRENLKEIRSKPLQVTVNGKASEKHVVNEHVEGNETLASDDSTANKDVSADPEENGSSNSADAENEDDNTFSYTVPDPDFHDFDKDRTEESFQSDQIWASYDDEDGMPRYYAYIQKVTSLTPFKVKISYLASRTNSEFGPLNWASSGFIKTCGDFRIGKYETVDIINMFSHQIKWEKGPRGVVKIYPRKGDIWALYRNWSPDWNGDTPDNVLHVYDLVEVQDDYDEDNGISVIPLIKLTGFRTVFQHHQDRDAIKRIPKGEMFRFSHQVPFYRMSGEEAPNVPKGSFEVDPAAISKELLQGITETVKEAEGTSKC</sequence>
<accession>M7YV26</accession>
<feature type="region of interest" description="Disordered" evidence="2">
    <location>
        <begin position="402"/>
        <end position="468"/>
    </location>
</feature>
<name>M7YV26_TRIUA</name>
<dbReference type="SMART" id="SM00271">
    <property type="entry name" value="DnaJ"/>
    <property type="match status" value="1"/>
</dbReference>
<protein>
    <submittedName>
        <fullName evidence="3">DnaJ homolog subfamily B member 12</fullName>
    </submittedName>
</protein>